<feature type="non-terminal residue" evidence="1">
    <location>
        <position position="1"/>
    </location>
</feature>
<accession>A0AAV5UA03</accession>
<reference evidence="1" key="1">
    <citation type="submission" date="2023-10" db="EMBL/GenBank/DDBJ databases">
        <title>Genome assembly of Pristionchus species.</title>
        <authorList>
            <person name="Yoshida K."/>
            <person name="Sommer R.J."/>
        </authorList>
    </citation>
    <scope>NUCLEOTIDE SEQUENCE</scope>
    <source>
        <strain evidence="1">RS0144</strain>
    </source>
</reference>
<dbReference type="Proteomes" id="UP001432027">
    <property type="component" value="Unassembled WGS sequence"/>
</dbReference>
<evidence type="ECO:0000313" key="2">
    <source>
        <dbReference type="Proteomes" id="UP001432027"/>
    </source>
</evidence>
<organism evidence="1 2">
    <name type="scientific">Pristionchus entomophagus</name>
    <dbReference type="NCBI Taxonomy" id="358040"/>
    <lineage>
        <taxon>Eukaryota</taxon>
        <taxon>Metazoa</taxon>
        <taxon>Ecdysozoa</taxon>
        <taxon>Nematoda</taxon>
        <taxon>Chromadorea</taxon>
        <taxon>Rhabditida</taxon>
        <taxon>Rhabditina</taxon>
        <taxon>Diplogasteromorpha</taxon>
        <taxon>Diplogasteroidea</taxon>
        <taxon>Neodiplogasteridae</taxon>
        <taxon>Pristionchus</taxon>
    </lineage>
</organism>
<sequence>SFQRAIPKRARNSTSVGLVLSKNWRTQLENCFIVFPHYLTRFGLSILSGNFRITSQFQCLEYILCSQTTGFLYLQGNDGMHDMSIPLRYLVKIGIRQKCDQVIDRHFSFATLRIAGFCT</sequence>
<dbReference type="EMBL" id="BTSX01000006">
    <property type="protein sequence ID" value="GMT03188.1"/>
    <property type="molecule type" value="Genomic_DNA"/>
</dbReference>
<comment type="caution">
    <text evidence="1">The sequence shown here is derived from an EMBL/GenBank/DDBJ whole genome shotgun (WGS) entry which is preliminary data.</text>
</comment>
<protein>
    <submittedName>
        <fullName evidence="1">Uncharacterized protein</fullName>
    </submittedName>
</protein>
<gene>
    <name evidence="1" type="ORF">PENTCL1PPCAC_25362</name>
</gene>
<keyword evidence="2" id="KW-1185">Reference proteome</keyword>
<dbReference type="AlphaFoldDB" id="A0AAV5UA03"/>
<name>A0AAV5UA03_9BILA</name>
<proteinExistence type="predicted"/>
<evidence type="ECO:0000313" key="1">
    <source>
        <dbReference type="EMBL" id="GMT03188.1"/>
    </source>
</evidence>